<reference evidence="2" key="1">
    <citation type="submission" date="2009-02" db="EMBL/GenBank/DDBJ databases">
        <title>Expression of genes coding for a complete BMP signalling system in the reproductive tract of boar and ram.</title>
        <authorList>
            <person name="Guyonnet B."/>
            <person name="Fabre S."/>
            <person name="Dacheux J.L."/>
            <person name="Gatti J.L."/>
        </authorList>
    </citation>
    <scope>NUCLEOTIDE SEQUENCE</scope>
    <source>
        <tissue evidence="2">Epididymis</tissue>
    </source>
</reference>
<feature type="compositionally biased region" description="Polar residues" evidence="1">
    <location>
        <begin position="32"/>
        <end position="51"/>
    </location>
</feature>
<name>C7C1K7_PIG</name>
<sequence length="51" mass="5540">SAEQDRLWHPAHAGSGWRVGVQPQQLPHLHQVSHTGQPGLQDAVGTQSVPR</sequence>
<organism evidence="2">
    <name type="scientific">Sus scrofa</name>
    <name type="common">Pig</name>
    <dbReference type="NCBI Taxonomy" id="9823"/>
    <lineage>
        <taxon>Eukaryota</taxon>
        <taxon>Metazoa</taxon>
        <taxon>Chordata</taxon>
        <taxon>Craniata</taxon>
        <taxon>Vertebrata</taxon>
        <taxon>Euteleostomi</taxon>
        <taxon>Mammalia</taxon>
        <taxon>Eutheria</taxon>
        <taxon>Laurasiatheria</taxon>
        <taxon>Artiodactyla</taxon>
        <taxon>Suina</taxon>
        <taxon>Suidae</taxon>
        <taxon>Sus</taxon>
    </lineage>
</organism>
<evidence type="ECO:0000256" key="1">
    <source>
        <dbReference type="SAM" id="MobiDB-lite"/>
    </source>
</evidence>
<feature type="non-terminal residue" evidence="2">
    <location>
        <position position="51"/>
    </location>
</feature>
<evidence type="ECO:0000313" key="2">
    <source>
        <dbReference type="EMBL" id="CAX36912.1"/>
    </source>
</evidence>
<feature type="non-terminal residue" evidence="2">
    <location>
        <position position="1"/>
    </location>
</feature>
<dbReference type="AlphaFoldDB" id="C7C1K7"/>
<gene>
    <name evidence="2" type="primary">SMAD7</name>
</gene>
<accession>C7C1K7</accession>
<proteinExistence type="evidence at transcript level"/>
<feature type="region of interest" description="Disordered" evidence="1">
    <location>
        <begin position="31"/>
        <end position="51"/>
    </location>
</feature>
<dbReference type="EMBL" id="FM995265">
    <property type="protein sequence ID" value="CAX36912.1"/>
    <property type="molecule type" value="mRNA"/>
</dbReference>
<protein>
    <submittedName>
        <fullName evidence="2">SMAD family member 7</fullName>
    </submittedName>
</protein>